<evidence type="ECO:0000313" key="9">
    <source>
        <dbReference type="Proteomes" id="UP001458880"/>
    </source>
</evidence>
<dbReference type="PANTHER" id="PTHR24258">
    <property type="entry name" value="SERINE PROTEASE-RELATED"/>
    <property type="match status" value="1"/>
</dbReference>
<dbReference type="FunFam" id="2.40.10.10:FF:000038">
    <property type="entry name" value="Serine protease"/>
    <property type="match status" value="1"/>
</dbReference>
<dbReference type="CDD" id="cd00190">
    <property type="entry name" value="Tryp_SPc"/>
    <property type="match status" value="1"/>
</dbReference>
<keyword evidence="6" id="KW-0732">Signal</keyword>
<sequence>MEKWSVTVLVCLILLRFGNGQTTKNTLDIILDIFSNTNTSDVLDKSPVITNDDCECISYNLCTANNDIITNGLGVINIRDRDGNCTSYLEFCCKTSEKTHIPILPKSGTKKECGYRNPNGVGFRITGDDDSESQFGEFPWMVAILIEEFNAGTETTLDIYKCGGTLIHPQAVLTGAHCVSVRNRKYKIRAGEWDIQTTKELYPHQERYVKTIVSHKDYYAGALFNDIAVIILESPLQLAENVNTLCLPPQDMEIPSGTRCYASGWGTNVDDKTKYQMILKKVDLPIIERDPCQTQLRTTRLGKHFILDKSFVCAGGEKGKDTCKGDGGSPLACPIPGQKNRYYHFGMVAWGIGCGENNIPGVYVNVPIFRHWIDEQLNAQNLDTSYYQY</sequence>
<proteinExistence type="predicted"/>
<name>A0AAW1IDG8_POPJA</name>
<dbReference type="InterPro" id="IPR041515">
    <property type="entry name" value="PPAF-2-like_Clip"/>
</dbReference>
<evidence type="ECO:0000259" key="7">
    <source>
        <dbReference type="PROSITE" id="PS50240"/>
    </source>
</evidence>
<comment type="subcellular location">
    <subcellularLocation>
        <location evidence="1">Secreted</location>
    </subcellularLocation>
</comment>
<reference evidence="8 9" key="1">
    <citation type="journal article" date="2024" name="BMC Genomics">
        <title>De novo assembly and annotation of Popillia japonica's genome with initial clues to its potential as an invasive pest.</title>
        <authorList>
            <person name="Cucini C."/>
            <person name="Boschi S."/>
            <person name="Funari R."/>
            <person name="Cardaioli E."/>
            <person name="Iannotti N."/>
            <person name="Marturano G."/>
            <person name="Paoli F."/>
            <person name="Bruttini M."/>
            <person name="Carapelli A."/>
            <person name="Frati F."/>
            <person name="Nardi F."/>
        </authorList>
    </citation>
    <scope>NUCLEOTIDE SEQUENCE [LARGE SCALE GENOMIC DNA]</scope>
    <source>
        <strain evidence="8">DMR45628</strain>
    </source>
</reference>
<dbReference type="SUPFAM" id="SSF50494">
    <property type="entry name" value="Trypsin-like serine proteases"/>
    <property type="match status" value="1"/>
</dbReference>
<comment type="caution">
    <text evidence="8">The sequence shown here is derived from an EMBL/GenBank/DDBJ whole genome shotgun (WGS) entry which is preliminary data.</text>
</comment>
<dbReference type="PROSITE" id="PS50240">
    <property type="entry name" value="TRYPSIN_DOM"/>
    <property type="match status" value="1"/>
</dbReference>
<dbReference type="EMBL" id="JASPKY010000644">
    <property type="protein sequence ID" value="KAK9687416.1"/>
    <property type="molecule type" value="Genomic_DNA"/>
</dbReference>
<keyword evidence="2" id="KW-0964">Secreted</keyword>
<keyword evidence="3" id="KW-1015">Disulfide bond</keyword>
<dbReference type="Pfam" id="PF18322">
    <property type="entry name" value="CLIP_1"/>
    <property type="match status" value="1"/>
</dbReference>
<dbReference type="GO" id="GO:0004252">
    <property type="term" value="F:serine-type endopeptidase activity"/>
    <property type="evidence" value="ECO:0007669"/>
    <property type="project" value="InterPro"/>
</dbReference>
<organism evidence="8 9">
    <name type="scientific">Popillia japonica</name>
    <name type="common">Japanese beetle</name>
    <dbReference type="NCBI Taxonomy" id="7064"/>
    <lineage>
        <taxon>Eukaryota</taxon>
        <taxon>Metazoa</taxon>
        <taxon>Ecdysozoa</taxon>
        <taxon>Arthropoda</taxon>
        <taxon>Hexapoda</taxon>
        <taxon>Insecta</taxon>
        <taxon>Pterygota</taxon>
        <taxon>Neoptera</taxon>
        <taxon>Endopterygota</taxon>
        <taxon>Coleoptera</taxon>
        <taxon>Polyphaga</taxon>
        <taxon>Scarabaeiformia</taxon>
        <taxon>Scarabaeidae</taxon>
        <taxon>Rutelinae</taxon>
        <taxon>Popillia</taxon>
    </lineage>
</organism>
<evidence type="ECO:0000256" key="1">
    <source>
        <dbReference type="ARBA" id="ARBA00004613"/>
    </source>
</evidence>
<protein>
    <recommendedName>
        <fullName evidence="4">Phenoloxidase-activating factor 2</fullName>
    </recommendedName>
    <alternativeName>
        <fullName evidence="5">Prophenoloxidase-activating factor II</fullName>
    </alternativeName>
</protein>
<dbReference type="SMART" id="SM00020">
    <property type="entry name" value="Tryp_SPc"/>
    <property type="match status" value="1"/>
</dbReference>
<feature type="signal peptide" evidence="6">
    <location>
        <begin position="1"/>
        <end position="20"/>
    </location>
</feature>
<feature type="domain" description="Peptidase S1" evidence="7">
    <location>
        <begin position="125"/>
        <end position="378"/>
    </location>
</feature>
<keyword evidence="9" id="KW-1185">Reference proteome</keyword>
<gene>
    <name evidence="8" type="ORF">QE152_g36281</name>
</gene>
<dbReference type="InterPro" id="IPR001314">
    <property type="entry name" value="Peptidase_S1A"/>
</dbReference>
<evidence type="ECO:0000256" key="6">
    <source>
        <dbReference type="SAM" id="SignalP"/>
    </source>
</evidence>
<dbReference type="Gene3D" id="2.40.10.10">
    <property type="entry name" value="Trypsin-like serine proteases"/>
    <property type="match status" value="2"/>
</dbReference>
<dbReference type="PRINTS" id="PR00722">
    <property type="entry name" value="CHYMOTRYPSIN"/>
</dbReference>
<dbReference type="Pfam" id="PF00089">
    <property type="entry name" value="Trypsin"/>
    <property type="match status" value="1"/>
</dbReference>
<evidence type="ECO:0000256" key="2">
    <source>
        <dbReference type="ARBA" id="ARBA00022525"/>
    </source>
</evidence>
<evidence type="ECO:0000256" key="4">
    <source>
        <dbReference type="ARBA" id="ARBA00068096"/>
    </source>
</evidence>
<dbReference type="AlphaFoldDB" id="A0AAW1IDG8"/>
<accession>A0AAW1IDG8</accession>
<dbReference type="PANTHER" id="PTHR24258:SF129">
    <property type="entry name" value="LP15124P-RELATED"/>
    <property type="match status" value="1"/>
</dbReference>
<dbReference type="InterPro" id="IPR043504">
    <property type="entry name" value="Peptidase_S1_PA_chymotrypsin"/>
</dbReference>
<dbReference type="GO" id="GO:0005576">
    <property type="term" value="C:extracellular region"/>
    <property type="evidence" value="ECO:0007669"/>
    <property type="project" value="UniProtKB-SubCell"/>
</dbReference>
<feature type="chain" id="PRO_5043385196" description="Phenoloxidase-activating factor 2" evidence="6">
    <location>
        <begin position="21"/>
        <end position="389"/>
    </location>
</feature>
<evidence type="ECO:0000313" key="8">
    <source>
        <dbReference type="EMBL" id="KAK9687416.1"/>
    </source>
</evidence>
<dbReference type="GO" id="GO:0006508">
    <property type="term" value="P:proteolysis"/>
    <property type="evidence" value="ECO:0007669"/>
    <property type="project" value="InterPro"/>
</dbReference>
<evidence type="ECO:0000256" key="5">
    <source>
        <dbReference type="ARBA" id="ARBA00076468"/>
    </source>
</evidence>
<dbReference type="Proteomes" id="UP001458880">
    <property type="component" value="Unassembled WGS sequence"/>
</dbReference>
<evidence type="ECO:0000256" key="3">
    <source>
        <dbReference type="ARBA" id="ARBA00023157"/>
    </source>
</evidence>
<dbReference type="InterPro" id="IPR001254">
    <property type="entry name" value="Trypsin_dom"/>
</dbReference>
<dbReference type="InterPro" id="IPR009003">
    <property type="entry name" value="Peptidase_S1_PA"/>
</dbReference>